<dbReference type="SMART" id="SM00303">
    <property type="entry name" value="GPS"/>
    <property type="match status" value="1"/>
</dbReference>
<evidence type="ECO:0000259" key="18">
    <source>
        <dbReference type="PROSITE" id="PS50026"/>
    </source>
</evidence>
<evidence type="ECO:0000256" key="5">
    <source>
        <dbReference type="ARBA" id="ARBA00022729"/>
    </source>
</evidence>
<feature type="region of interest" description="Disordered" evidence="17">
    <location>
        <begin position="419"/>
        <end position="451"/>
    </location>
</feature>
<evidence type="ECO:0000256" key="9">
    <source>
        <dbReference type="ARBA" id="ARBA00022989"/>
    </source>
</evidence>
<dbReference type="PROSITE" id="PS50026">
    <property type="entry name" value="EGF_3"/>
    <property type="match status" value="1"/>
</dbReference>
<dbReference type="InterPro" id="IPR001881">
    <property type="entry name" value="EGF-like_Ca-bd_dom"/>
</dbReference>
<keyword evidence="2" id="KW-1003">Cell membrane</keyword>
<evidence type="ECO:0000256" key="2">
    <source>
        <dbReference type="ARBA" id="ARBA00022475"/>
    </source>
</evidence>
<evidence type="ECO:0000256" key="10">
    <source>
        <dbReference type="ARBA" id="ARBA00023040"/>
    </source>
</evidence>
<dbReference type="CDD" id="cd00054">
    <property type="entry name" value="EGF_CA"/>
    <property type="match status" value="2"/>
</dbReference>
<dbReference type="GO" id="GO:0005509">
    <property type="term" value="F:calcium ion binding"/>
    <property type="evidence" value="ECO:0007669"/>
    <property type="project" value="InterPro"/>
</dbReference>
<evidence type="ECO:0000256" key="4">
    <source>
        <dbReference type="ARBA" id="ARBA00022692"/>
    </source>
</evidence>
<dbReference type="SMART" id="SM00181">
    <property type="entry name" value="EGF"/>
    <property type="match status" value="2"/>
</dbReference>
<comment type="subcellular location">
    <subcellularLocation>
        <location evidence="1">Cell membrane</location>
        <topology evidence="1">Multi-pass membrane protein</topology>
    </subcellularLocation>
</comment>
<keyword evidence="3 16" id="KW-0245">EGF-like domain</keyword>
<protein>
    <submittedName>
        <fullName evidence="20">Adhesion G protein-coupled receptor E1</fullName>
    </submittedName>
</protein>
<dbReference type="InterPro" id="IPR003056">
    <property type="entry name" value="GPCR_2_ADGRE2_ADGRE5"/>
</dbReference>
<keyword evidence="13 20" id="KW-0675">Receptor</keyword>
<dbReference type="InterPro" id="IPR000742">
    <property type="entry name" value="EGF"/>
</dbReference>
<dbReference type="GO" id="GO:0007189">
    <property type="term" value="P:adenylate cyclase-activating G protein-coupled receptor signaling pathway"/>
    <property type="evidence" value="ECO:0007669"/>
    <property type="project" value="TreeGrafter"/>
</dbReference>
<comment type="caution">
    <text evidence="16">Lacks conserved residue(s) required for the propagation of feature annotation.</text>
</comment>
<comment type="caution">
    <text evidence="20">The sequence shown here is derived from an EMBL/GenBank/DDBJ whole genome shotgun (WGS) entry which is preliminary data.</text>
</comment>
<reference evidence="20 21" key="1">
    <citation type="journal article" date="2020" name="G3 (Bethesda)">
        <title>Draft Genome of the Common Snapping Turtle, Chelydra serpentina, a Model for Phenotypic Plasticity in Reptiles.</title>
        <authorList>
            <person name="Das D."/>
            <person name="Singh S.K."/>
            <person name="Bierstedt J."/>
            <person name="Erickson A."/>
            <person name="Galli G.L.J."/>
            <person name="Crossley D.A. 2nd"/>
            <person name="Rhen T."/>
        </authorList>
    </citation>
    <scope>NUCLEOTIDE SEQUENCE [LARGE SCALE GENOMIC DNA]</scope>
    <source>
        <strain evidence="20">KW</strain>
    </source>
</reference>
<dbReference type="GO" id="GO:0004930">
    <property type="term" value="F:G protein-coupled receptor activity"/>
    <property type="evidence" value="ECO:0007669"/>
    <property type="project" value="UniProtKB-KW"/>
</dbReference>
<keyword evidence="6" id="KW-0677">Repeat</keyword>
<evidence type="ECO:0000256" key="3">
    <source>
        <dbReference type="ARBA" id="ARBA00022536"/>
    </source>
</evidence>
<keyword evidence="9" id="KW-1133">Transmembrane helix</keyword>
<dbReference type="EMBL" id="JAHGAV010000897">
    <property type="protein sequence ID" value="KAG6923369.1"/>
    <property type="molecule type" value="Genomic_DNA"/>
</dbReference>
<dbReference type="InterPro" id="IPR049883">
    <property type="entry name" value="NOTCH1_EGF-like"/>
</dbReference>
<feature type="domain" description="EGF-like" evidence="18">
    <location>
        <begin position="61"/>
        <end position="99"/>
    </location>
</feature>
<keyword evidence="10" id="KW-0297">G-protein coupled receptor</keyword>
<keyword evidence="14" id="KW-0325">Glycoprotein</keyword>
<dbReference type="GO" id="GO:0007155">
    <property type="term" value="P:cell adhesion"/>
    <property type="evidence" value="ECO:0007669"/>
    <property type="project" value="UniProtKB-KW"/>
</dbReference>
<evidence type="ECO:0000313" key="20">
    <source>
        <dbReference type="EMBL" id="KAG6923369.1"/>
    </source>
</evidence>
<keyword evidence="15" id="KW-0807">Transducer</keyword>
<evidence type="ECO:0000256" key="6">
    <source>
        <dbReference type="ARBA" id="ARBA00022737"/>
    </source>
</evidence>
<dbReference type="PANTHER" id="PTHR12011">
    <property type="entry name" value="ADHESION G-PROTEIN COUPLED RECEPTOR"/>
    <property type="match status" value="1"/>
</dbReference>
<feature type="non-terminal residue" evidence="20">
    <location>
        <position position="451"/>
    </location>
</feature>
<dbReference type="OrthoDB" id="1100386at2759"/>
<dbReference type="InterPro" id="IPR000152">
    <property type="entry name" value="EGF-type_Asp/Asn_hydroxyl_site"/>
</dbReference>
<dbReference type="Gene3D" id="2.60.220.50">
    <property type="match status" value="1"/>
</dbReference>
<keyword evidence="21" id="KW-1185">Reference proteome</keyword>
<dbReference type="PROSITE" id="PS00010">
    <property type="entry name" value="ASX_HYDROXYL"/>
    <property type="match status" value="1"/>
</dbReference>
<keyword evidence="7" id="KW-0106">Calcium</keyword>
<evidence type="ECO:0000256" key="15">
    <source>
        <dbReference type="ARBA" id="ARBA00023224"/>
    </source>
</evidence>
<dbReference type="Pfam" id="PF01825">
    <property type="entry name" value="GPS"/>
    <property type="match status" value="1"/>
</dbReference>
<evidence type="ECO:0000256" key="1">
    <source>
        <dbReference type="ARBA" id="ARBA00004651"/>
    </source>
</evidence>
<dbReference type="GO" id="GO:0005886">
    <property type="term" value="C:plasma membrane"/>
    <property type="evidence" value="ECO:0007669"/>
    <property type="project" value="UniProtKB-SubCell"/>
</dbReference>
<gene>
    <name evidence="20" type="ORF">G0U57_020698</name>
</gene>
<dbReference type="PROSITE" id="PS01187">
    <property type="entry name" value="EGF_CA"/>
    <property type="match status" value="1"/>
</dbReference>
<dbReference type="InterPro" id="IPR046338">
    <property type="entry name" value="GAIN_dom_sf"/>
</dbReference>
<dbReference type="PRINTS" id="PR01278">
    <property type="entry name" value="CD97PROTEIN"/>
</dbReference>
<feature type="compositionally biased region" description="Low complexity" evidence="17">
    <location>
        <begin position="419"/>
        <end position="444"/>
    </location>
</feature>
<dbReference type="PANTHER" id="PTHR12011:SF433">
    <property type="entry name" value="ADHESION G PROTEIN-COUPLED RECEPTOR E1-LIKE-RELATED"/>
    <property type="match status" value="1"/>
</dbReference>
<dbReference type="PROSITE" id="PS50221">
    <property type="entry name" value="GAIN_B"/>
    <property type="match status" value="1"/>
</dbReference>
<evidence type="ECO:0000256" key="11">
    <source>
        <dbReference type="ARBA" id="ARBA00023136"/>
    </source>
</evidence>
<evidence type="ECO:0000256" key="13">
    <source>
        <dbReference type="ARBA" id="ARBA00023170"/>
    </source>
</evidence>
<accession>A0A8T1S2Z1</accession>
<dbReference type="FunFam" id="2.10.25.10:FF:000017">
    <property type="entry name" value="latent-transforming growth factor beta-binding protein 4 isoform X1"/>
    <property type="match status" value="1"/>
</dbReference>
<keyword evidence="8" id="KW-0130">Cell adhesion</keyword>
<evidence type="ECO:0000256" key="17">
    <source>
        <dbReference type="SAM" id="MobiDB-lite"/>
    </source>
</evidence>
<feature type="domain" description="GAIN-B" evidence="19">
    <location>
        <begin position="221"/>
        <end position="387"/>
    </location>
</feature>
<dbReference type="Pfam" id="PF07645">
    <property type="entry name" value="EGF_CA"/>
    <property type="match status" value="2"/>
</dbReference>
<dbReference type="Gene3D" id="2.10.25.10">
    <property type="entry name" value="Laminin"/>
    <property type="match status" value="2"/>
</dbReference>
<dbReference type="SMART" id="SM00179">
    <property type="entry name" value="EGF_CA"/>
    <property type="match status" value="2"/>
</dbReference>
<dbReference type="InterPro" id="IPR000203">
    <property type="entry name" value="GPS"/>
</dbReference>
<dbReference type="InterPro" id="IPR018097">
    <property type="entry name" value="EGF_Ca-bd_CS"/>
</dbReference>
<dbReference type="SUPFAM" id="SSF57196">
    <property type="entry name" value="EGF/Laminin"/>
    <property type="match status" value="2"/>
</dbReference>
<evidence type="ECO:0000256" key="7">
    <source>
        <dbReference type="ARBA" id="ARBA00022837"/>
    </source>
</evidence>
<evidence type="ECO:0000256" key="14">
    <source>
        <dbReference type="ARBA" id="ARBA00023180"/>
    </source>
</evidence>
<evidence type="ECO:0000313" key="21">
    <source>
        <dbReference type="Proteomes" id="UP000765507"/>
    </source>
</evidence>
<dbReference type="InterPro" id="IPR057244">
    <property type="entry name" value="GAIN_B"/>
</dbReference>
<evidence type="ECO:0000259" key="19">
    <source>
        <dbReference type="PROSITE" id="PS50221"/>
    </source>
</evidence>
<evidence type="ECO:0000256" key="8">
    <source>
        <dbReference type="ARBA" id="ARBA00022889"/>
    </source>
</evidence>
<feature type="non-terminal residue" evidence="20">
    <location>
        <position position="1"/>
    </location>
</feature>
<evidence type="ECO:0000256" key="16">
    <source>
        <dbReference type="PROSITE-ProRule" id="PRU00076"/>
    </source>
</evidence>
<evidence type="ECO:0000256" key="12">
    <source>
        <dbReference type="ARBA" id="ARBA00023157"/>
    </source>
</evidence>
<dbReference type="Proteomes" id="UP000765507">
    <property type="component" value="Unassembled WGS sequence"/>
</dbReference>
<dbReference type="AlphaFoldDB" id="A0A8T1S2Z1"/>
<keyword evidence="12" id="KW-1015">Disulfide bond</keyword>
<keyword evidence="5" id="KW-0732">Signal</keyword>
<proteinExistence type="predicted"/>
<dbReference type="FunFam" id="2.60.220.50:FF:000022">
    <property type="entry name" value="Adhesion G protein-coupled receptor E3"/>
    <property type="match status" value="1"/>
</dbReference>
<organism evidence="20 21">
    <name type="scientific">Chelydra serpentina</name>
    <name type="common">Snapping turtle</name>
    <name type="synonym">Testudo serpentina</name>
    <dbReference type="NCBI Taxonomy" id="8475"/>
    <lineage>
        <taxon>Eukaryota</taxon>
        <taxon>Metazoa</taxon>
        <taxon>Chordata</taxon>
        <taxon>Craniata</taxon>
        <taxon>Vertebrata</taxon>
        <taxon>Euteleostomi</taxon>
        <taxon>Archelosauria</taxon>
        <taxon>Testudinata</taxon>
        <taxon>Testudines</taxon>
        <taxon>Cryptodira</taxon>
        <taxon>Durocryptodira</taxon>
        <taxon>Americhelydia</taxon>
        <taxon>Chelydroidea</taxon>
        <taxon>Chelydridae</taxon>
        <taxon>Chelydra</taxon>
    </lineage>
</organism>
<name>A0A8T1S2Z1_CHESE</name>
<keyword evidence="4" id="KW-0812">Transmembrane</keyword>
<keyword evidence="11" id="KW-0472">Membrane</keyword>
<sequence>GEKNFTLPTVKCVAECDVSSSCHASATCEKIPGGYHCTCKDGFLSSSREQNFTDQNVQCNDVDECSQDPTVCAPNSVCSNTPGSFTCQCPLGYSSPSGTSWKPGDPHTLNCTENLFSCQTTILQGDDFKSRCGNTQHGNQQNNRYCTFLNQTSKRLESACGNGNQSVSLKKIFASISSLLNDTAQQSNGSKEEVTWAANAFLQNVESAALVAARKSPGNQPQTITAETMTVTALRVTDNCSRAGKIDLNAQNESMSIDCTTVVDASEPGSGAVVFISYATLESNLNSNFIDQQILTGDDKLGTITLNSKVVSGTIGKPGPLSKPFNFTLKHKQRKETEDKIVCVFWNLTGTWSTEGCTLLHANSTHTTCTCNHLSSFAILMASHTIEESYPLKIITYVGLTLSCCASSSPSSPSSCAAPSATSAPPSTCSSASASSWPTCSSSPRWTASAI</sequence>